<dbReference type="GO" id="GO:0052735">
    <property type="term" value="F:tRNA (cytidine-3-)-methyltransferase activity"/>
    <property type="evidence" value="ECO:0007669"/>
    <property type="project" value="TreeGrafter"/>
</dbReference>
<dbReference type="PANTHER" id="PTHR22809">
    <property type="entry name" value="METHYLTRANSFERASE-RELATED"/>
    <property type="match status" value="1"/>
</dbReference>
<dbReference type="CDD" id="cd02440">
    <property type="entry name" value="AdoMet_MTases"/>
    <property type="match status" value="1"/>
</dbReference>
<sequence length="350" mass="40204">MEMEASEERKRPQFGNRLLRDEKEIFKHNAWDDVSWTDEQLADAEKKIEANSEVRFSSQELNEFESSAASFWNSFYETHQTRFFKDRHWLFTEFPELCVTEGTPEESGTQPKRTSSEEFPGASYQARILEVGCGAGNSIFPILESARGLFVYGCDFSEVALKLVESHPDFNPDRCRVFQSDVSSDELNFPFPEKSLDAILLVFVLSAIHPDKMQRTILNLTEYLKPGGKILFRDYGRYDMAQLRFKPGRCLGQNFYARGDGTRVYFFTHDEVDDLFVRAGLQKSSNHIDRRLQVNRGKQLTMYRVWIQAVYFRVPDDGPVGIPDNGPVGIPDDGPVRVPDDRPVDVVKLL</sequence>
<evidence type="ECO:0000256" key="3">
    <source>
        <dbReference type="ARBA" id="ARBA00022679"/>
    </source>
</evidence>
<dbReference type="PANTHER" id="PTHR22809:SF11">
    <property type="entry name" value="TRNA N(3)-METHYLCYTIDINE METHYLTRANSFERASE METTL2"/>
    <property type="match status" value="1"/>
</dbReference>
<dbReference type="AlphaFoldDB" id="A0A7R8WQJ8"/>
<evidence type="ECO:0000313" key="6">
    <source>
        <dbReference type="EMBL" id="CAD7232831.1"/>
    </source>
</evidence>
<protein>
    <recommendedName>
        <fullName evidence="4">tRNA N(3)-methylcytidine methyltransferase</fullName>
        <ecNumber evidence="4">2.1.1.-</ecNumber>
    </recommendedName>
</protein>
<dbReference type="SUPFAM" id="SSF53335">
    <property type="entry name" value="S-adenosyl-L-methionine-dependent methyltransferases"/>
    <property type="match status" value="1"/>
</dbReference>
<dbReference type="InterPro" id="IPR013217">
    <property type="entry name" value="Methyltransf_12"/>
</dbReference>
<comment type="similarity">
    <text evidence="1 4">Belongs to the methyltransferase superfamily. METL family.</text>
</comment>
<dbReference type="EC" id="2.1.1.-" evidence="4"/>
<dbReference type="PIRSF" id="PIRSF037755">
    <property type="entry name" value="Mettl2_prd"/>
    <property type="match status" value="1"/>
</dbReference>
<feature type="domain" description="Methyltransferase type 12" evidence="5">
    <location>
        <begin position="129"/>
        <end position="230"/>
    </location>
</feature>
<evidence type="ECO:0000259" key="5">
    <source>
        <dbReference type="Pfam" id="PF08242"/>
    </source>
</evidence>
<dbReference type="InterPro" id="IPR029063">
    <property type="entry name" value="SAM-dependent_MTases_sf"/>
</dbReference>
<dbReference type="OrthoDB" id="417697at2759"/>
<reference evidence="6" key="1">
    <citation type="submission" date="2020-11" db="EMBL/GenBank/DDBJ databases">
        <authorList>
            <person name="Tran Van P."/>
        </authorList>
    </citation>
    <scope>NUCLEOTIDE SEQUENCE</scope>
</reference>
<evidence type="ECO:0000256" key="4">
    <source>
        <dbReference type="PIRNR" id="PIRNR037755"/>
    </source>
</evidence>
<proteinExistence type="inferred from homology"/>
<comment type="function">
    <text evidence="4">S-adenosyl-L-methionine-dependent methyltransferase.</text>
</comment>
<dbReference type="EMBL" id="OB665212">
    <property type="protein sequence ID" value="CAD7232831.1"/>
    <property type="molecule type" value="Genomic_DNA"/>
</dbReference>
<dbReference type="Gene3D" id="3.40.50.150">
    <property type="entry name" value="Vaccinia Virus protein VP39"/>
    <property type="match status" value="1"/>
</dbReference>
<dbReference type="GO" id="GO:0032259">
    <property type="term" value="P:methylation"/>
    <property type="evidence" value="ECO:0007669"/>
    <property type="project" value="UniProtKB-KW"/>
</dbReference>
<name>A0A7R8WQJ8_9CRUS</name>
<keyword evidence="2 4" id="KW-0489">Methyltransferase</keyword>
<evidence type="ECO:0000256" key="2">
    <source>
        <dbReference type="ARBA" id="ARBA00022603"/>
    </source>
</evidence>
<dbReference type="Pfam" id="PF08242">
    <property type="entry name" value="Methyltransf_12"/>
    <property type="match status" value="1"/>
</dbReference>
<organism evidence="6">
    <name type="scientific">Cyprideis torosa</name>
    <dbReference type="NCBI Taxonomy" id="163714"/>
    <lineage>
        <taxon>Eukaryota</taxon>
        <taxon>Metazoa</taxon>
        <taxon>Ecdysozoa</taxon>
        <taxon>Arthropoda</taxon>
        <taxon>Crustacea</taxon>
        <taxon>Oligostraca</taxon>
        <taxon>Ostracoda</taxon>
        <taxon>Podocopa</taxon>
        <taxon>Podocopida</taxon>
        <taxon>Cytherocopina</taxon>
        <taxon>Cytheroidea</taxon>
        <taxon>Cytherideidae</taxon>
        <taxon>Cyprideis</taxon>
    </lineage>
</organism>
<keyword evidence="3 4" id="KW-0808">Transferase</keyword>
<gene>
    <name evidence="6" type="ORF">CTOB1V02_LOCUS10658</name>
</gene>
<dbReference type="InterPro" id="IPR026113">
    <property type="entry name" value="METTL2/6/8-like"/>
</dbReference>
<evidence type="ECO:0000256" key="1">
    <source>
        <dbReference type="ARBA" id="ARBA00009725"/>
    </source>
</evidence>
<accession>A0A7R8WQJ8</accession>